<accession>A0A0F3NNY8</accession>
<dbReference type="OrthoDB" id="7162674at2"/>
<feature type="domain" description="Msp4/OMP-like" evidence="2">
    <location>
        <begin position="37"/>
        <end position="272"/>
    </location>
</feature>
<keyword evidence="1" id="KW-0732">Signal</keyword>
<proteinExistence type="predicted"/>
<dbReference type="EMBL" id="LANX01000001">
    <property type="protein sequence ID" value="KJV69417.1"/>
    <property type="molecule type" value="Genomic_DNA"/>
</dbReference>
<dbReference type="RefSeq" id="WP_045809134.1">
    <property type="nucleotide sequence ID" value="NZ_LANX01000001.1"/>
</dbReference>
<evidence type="ECO:0000313" key="4">
    <source>
        <dbReference type="Proteomes" id="UP000033562"/>
    </source>
</evidence>
<dbReference type="STRING" id="1359163.NLO413_0809"/>
<comment type="caution">
    <text evidence="3">The sequence shown here is derived from an EMBL/GenBank/DDBJ whole genome shotgun (WGS) entry which is preliminary data.</text>
</comment>
<feature type="chain" id="PRO_5002465267" evidence="1">
    <location>
        <begin position="28"/>
        <end position="274"/>
    </location>
</feature>
<organism evidence="3 4">
    <name type="scientific">Candidatus Neoehrlichia procyonis str. RAC413</name>
    <dbReference type="NCBI Taxonomy" id="1359163"/>
    <lineage>
        <taxon>Bacteria</taxon>
        <taxon>Pseudomonadati</taxon>
        <taxon>Pseudomonadota</taxon>
        <taxon>Alphaproteobacteria</taxon>
        <taxon>Rickettsiales</taxon>
        <taxon>Anaplasmataceae</taxon>
        <taxon>Candidatus Neoehrlichia</taxon>
    </lineage>
</organism>
<protein>
    <submittedName>
        <fullName evidence="3">Surface antigen family protein</fullName>
    </submittedName>
</protein>
<gene>
    <name evidence="3" type="ORF">NLO413_0809</name>
</gene>
<evidence type="ECO:0000259" key="2">
    <source>
        <dbReference type="Pfam" id="PF01617"/>
    </source>
</evidence>
<feature type="signal peptide" evidence="1">
    <location>
        <begin position="1"/>
        <end position="27"/>
    </location>
</feature>
<dbReference type="Gene3D" id="2.40.160.20">
    <property type="match status" value="1"/>
</dbReference>
<dbReference type="InterPro" id="IPR011250">
    <property type="entry name" value="OMP/PagP_B-barrel"/>
</dbReference>
<evidence type="ECO:0000313" key="3">
    <source>
        <dbReference type="EMBL" id="KJV69417.1"/>
    </source>
</evidence>
<dbReference type="Pfam" id="PF01617">
    <property type="entry name" value="Surface_Ag_2"/>
    <property type="match status" value="1"/>
</dbReference>
<name>A0A0F3NNY8_9RICK</name>
<dbReference type="Proteomes" id="UP000033562">
    <property type="component" value="Unassembled WGS sequence"/>
</dbReference>
<dbReference type="AlphaFoldDB" id="A0A0F3NNY8"/>
<reference evidence="3 4" key="1">
    <citation type="submission" date="2015-02" db="EMBL/GenBank/DDBJ databases">
        <title>Genome Sequencing of Rickettsiales.</title>
        <authorList>
            <person name="Daugherty S.C."/>
            <person name="Su Q."/>
            <person name="Abolude K."/>
            <person name="Beier-Sexton M."/>
            <person name="Carlyon J.A."/>
            <person name="Carter R."/>
            <person name="Day N.P."/>
            <person name="Dumler S.J."/>
            <person name="Dyachenko V."/>
            <person name="Godinez A."/>
            <person name="Kurtti T.J."/>
            <person name="Lichay M."/>
            <person name="Mullins K.E."/>
            <person name="Ott S."/>
            <person name="Pappas-Brown V."/>
            <person name="Paris D.H."/>
            <person name="Patel P."/>
            <person name="Richards A.L."/>
            <person name="Sadzewicz L."/>
            <person name="Sears K."/>
            <person name="Seidman D."/>
            <person name="Sengamalay N."/>
            <person name="Stenos J."/>
            <person name="Tallon L.J."/>
            <person name="Vincent G."/>
            <person name="Fraser C.M."/>
            <person name="Munderloh U."/>
            <person name="Dunning-Hotopp J.C."/>
        </authorList>
    </citation>
    <scope>NUCLEOTIDE SEQUENCE [LARGE SCALE GENOMIC DNA]</scope>
    <source>
        <strain evidence="3 4">RAC413</strain>
    </source>
</reference>
<keyword evidence="4" id="KW-1185">Reference proteome</keyword>
<sequence length="274" mass="30176">MIDKVFSIKNVFIALAAVLVSTNNVSASNCGCQNSTTNGLYVSAYYSPTLSLIKNFTIGEHNNITKAVFGYKKDKTGNDINTTNIASFAINNPEFQYGDNLLSAFHGAIGCFLKSNLRGELEIGYENFSAVPNNEMYNVYALSRNSAISSSQYVTVKIDAINTVSLMANTCYDFINANIVPYICAGLGGNFVKITHNIVPKFSYKIKLGTTFKFNPKILIAIGGFYHGIFGNKYKYLLVDQPVQLSHTLNLNNAIAEFNFSYFGGEIGVRFMSY</sequence>
<evidence type="ECO:0000256" key="1">
    <source>
        <dbReference type="SAM" id="SignalP"/>
    </source>
</evidence>
<dbReference type="InterPro" id="IPR002566">
    <property type="entry name" value="Msp4_OMP-like"/>
</dbReference>
<dbReference type="SUPFAM" id="SSF56925">
    <property type="entry name" value="OMPA-like"/>
    <property type="match status" value="1"/>
</dbReference>